<organism evidence="4 5">
    <name type="scientific">Taxus chinensis</name>
    <name type="common">Chinese yew</name>
    <name type="synonym">Taxus wallichiana var. chinensis</name>
    <dbReference type="NCBI Taxonomy" id="29808"/>
    <lineage>
        <taxon>Eukaryota</taxon>
        <taxon>Viridiplantae</taxon>
        <taxon>Streptophyta</taxon>
        <taxon>Embryophyta</taxon>
        <taxon>Tracheophyta</taxon>
        <taxon>Spermatophyta</taxon>
        <taxon>Pinopsida</taxon>
        <taxon>Pinidae</taxon>
        <taxon>Conifers II</taxon>
        <taxon>Cupressales</taxon>
        <taxon>Taxaceae</taxon>
        <taxon>Taxus</taxon>
    </lineage>
</organism>
<keyword evidence="5" id="KW-1185">Reference proteome</keyword>
<dbReference type="Gene3D" id="1.20.58.1310">
    <property type="entry name" value="PRONE domain, subdomain 2"/>
    <property type="match status" value="1"/>
</dbReference>
<evidence type="ECO:0000256" key="1">
    <source>
        <dbReference type="ARBA" id="ARBA00022658"/>
    </source>
</evidence>
<dbReference type="PROSITE" id="PS51334">
    <property type="entry name" value="PRONE"/>
    <property type="match status" value="1"/>
</dbReference>
<evidence type="ECO:0000313" key="4">
    <source>
        <dbReference type="EMBL" id="KAH9289908.1"/>
    </source>
</evidence>
<sequence length="110" mass="12346">RESINQILKAAMEINAQTTKTSLGDALYRHITSNQFSPEALLSSLDASSEHIILDIMNRVEASIAIWKRKISKDNKNSGISSWGGSTNEKKELFGERAESLLLLLKLRFR</sequence>
<dbReference type="EMBL" id="JAHRHJ020003813">
    <property type="protein sequence ID" value="KAH9289908.1"/>
    <property type="molecule type" value="Genomic_DNA"/>
</dbReference>
<dbReference type="PANTHER" id="PTHR33101:SF10">
    <property type="entry name" value="ROP GUANINE NUCLEOTIDE EXCHANGE FACTOR 12"/>
    <property type="match status" value="1"/>
</dbReference>
<dbReference type="PANTHER" id="PTHR33101">
    <property type="entry name" value="ROP GUANINE NUCLEOTIDE EXCHANGE FACTOR 1"/>
    <property type="match status" value="1"/>
</dbReference>
<feature type="domain" description="PRONE" evidence="3">
    <location>
        <begin position="1"/>
        <end position="110"/>
    </location>
</feature>
<evidence type="ECO:0000259" key="3">
    <source>
        <dbReference type="PROSITE" id="PS51334"/>
    </source>
</evidence>
<name>A0AA38C4S8_TAXCH</name>
<protein>
    <recommendedName>
        <fullName evidence="3">PRONE domain-containing protein</fullName>
    </recommendedName>
</protein>
<gene>
    <name evidence="4" type="ORF">KI387_034025</name>
</gene>
<evidence type="ECO:0000313" key="5">
    <source>
        <dbReference type="Proteomes" id="UP000824469"/>
    </source>
</evidence>
<dbReference type="AlphaFoldDB" id="A0AA38C4S8"/>
<feature type="non-terminal residue" evidence="4">
    <location>
        <position position="110"/>
    </location>
</feature>
<keyword evidence="1 2" id="KW-0344">Guanine-nucleotide releasing factor</keyword>
<dbReference type="GO" id="GO:0005085">
    <property type="term" value="F:guanyl-nucleotide exchange factor activity"/>
    <property type="evidence" value="ECO:0007669"/>
    <property type="project" value="UniProtKB-UniRule"/>
</dbReference>
<evidence type="ECO:0000256" key="2">
    <source>
        <dbReference type="PROSITE-ProRule" id="PRU00663"/>
    </source>
</evidence>
<dbReference type="InterPro" id="IPR005512">
    <property type="entry name" value="PRONE_dom"/>
</dbReference>
<reference evidence="4 5" key="1">
    <citation type="journal article" date="2021" name="Nat. Plants">
        <title>The Taxus genome provides insights into paclitaxel biosynthesis.</title>
        <authorList>
            <person name="Xiong X."/>
            <person name="Gou J."/>
            <person name="Liao Q."/>
            <person name="Li Y."/>
            <person name="Zhou Q."/>
            <person name="Bi G."/>
            <person name="Li C."/>
            <person name="Du R."/>
            <person name="Wang X."/>
            <person name="Sun T."/>
            <person name="Guo L."/>
            <person name="Liang H."/>
            <person name="Lu P."/>
            <person name="Wu Y."/>
            <person name="Zhang Z."/>
            <person name="Ro D.K."/>
            <person name="Shang Y."/>
            <person name="Huang S."/>
            <person name="Yan J."/>
        </authorList>
    </citation>
    <scope>NUCLEOTIDE SEQUENCE [LARGE SCALE GENOMIC DNA]</scope>
    <source>
        <strain evidence="4">Ta-2019</strain>
    </source>
</reference>
<dbReference type="Proteomes" id="UP000824469">
    <property type="component" value="Unassembled WGS sequence"/>
</dbReference>
<proteinExistence type="predicted"/>
<dbReference type="Pfam" id="PF03759">
    <property type="entry name" value="PRONE"/>
    <property type="match status" value="1"/>
</dbReference>
<dbReference type="InterPro" id="IPR038937">
    <property type="entry name" value="RopGEF"/>
</dbReference>
<accession>A0AA38C4S8</accession>
<comment type="caution">
    <text evidence="4">The sequence shown here is derived from an EMBL/GenBank/DDBJ whole genome shotgun (WGS) entry which is preliminary data.</text>
</comment>
<feature type="non-terminal residue" evidence="4">
    <location>
        <position position="1"/>
    </location>
</feature>